<evidence type="ECO:0000313" key="1">
    <source>
        <dbReference type="EMBL" id="GFY69822.1"/>
    </source>
</evidence>
<reference evidence="1" key="1">
    <citation type="submission" date="2020-08" db="EMBL/GenBank/DDBJ databases">
        <title>Multicomponent nature underlies the extraordinary mechanical properties of spider dragline silk.</title>
        <authorList>
            <person name="Kono N."/>
            <person name="Nakamura H."/>
            <person name="Mori M."/>
            <person name="Yoshida Y."/>
            <person name="Ohtoshi R."/>
            <person name="Malay A.D."/>
            <person name="Moran D.A.P."/>
            <person name="Tomita M."/>
            <person name="Numata K."/>
            <person name="Arakawa K."/>
        </authorList>
    </citation>
    <scope>NUCLEOTIDE SEQUENCE</scope>
</reference>
<dbReference type="EMBL" id="BMAV01017824">
    <property type="protein sequence ID" value="GFY69822.1"/>
    <property type="molecule type" value="Genomic_DNA"/>
</dbReference>
<keyword evidence="2" id="KW-1185">Reference proteome</keyword>
<sequence length="103" mass="11317">MSSEASTQLPVVGNGCIIFVFVSARNGFFGKLFAAIVSKCRVTCSANKLKKGTNYNSIGAFVARSDTRCHDAMLAASHLKCRLRKRCTNSVWARAYLFLVYSL</sequence>
<organism evidence="1 2">
    <name type="scientific">Trichonephila inaurata madagascariensis</name>
    <dbReference type="NCBI Taxonomy" id="2747483"/>
    <lineage>
        <taxon>Eukaryota</taxon>
        <taxon>Metazoa</taxon>
        <taxon>Ecdysozoa</taxon>
        <taxon>Arthropoda</taxon>
        <taxon>Chelicerata</taxon>
        <taxon>Arachnida</taxon>
        <taxon>Araneae</taxon>
        <taxon>Araneomorphae</taxon>
        <taxon>Entelegynae</taxon>
        <taxon>Araneoidea</taxon>
        <taxon>Nephilidae</taxon>
        <taxon>Trichonephila</taxon>
        <taxon>Trichonephila inaurata</taxon>
    </lineage>
</organism>
<evidence type="ECO:0000313" key="2">
    <source>
        <dbReference type="Proteomes" id="UP000886998"/>
    </source>
</evidence>
<name>A0A8X6YD17_9ARAC</name>
<accession>A0A8X6YD17</accession>
<gene>
    <name evidence="1" type="ORF">TNIN_372871</name>
</gene>
<dbReference type="Proteomes" id="UP000886998">
    <property type="component" value="Unassembled WGS sequence"/>
</dbReference>
<proteinExistence type="predicted"/>
<comment type="caution">
    <text evidence="1">The sequence shown here is derived from an EMBL/GenBank/DDBJ whole genome shotgun (WGS) entry which is preliminary data.</text>
</comment>
<protein>
    <submittedName>
        <fullName evidence="1">Uncharacterized protein</fullName>
    </submittedName>
</protein>
<dbReference type="AlphaFoldDB" id="A0A8X6YD17"/>